<organism evidence="4 5">
    <name type="scientific">Hondaea fermentalgiana</name>
    <dbReference type="NCBI Taxonomy" id="2315210"/>
    <lineage>
        <taxon>Eukaryota</taxon>
        <taxon>Sar</taxon>
        <taxon>Stramenopiles</taxon>
        <taxon>Bigyra</taxon>
        <taxon>Labyrinthulomycetes</taxon>
        <taxon>Thraustochytrida</taxon>
        <taxon>Thraustochytriidae</taxon>
        <taxon>Hondaea</taxon>
    </lineage>
</organism>
<dbReference type="EMBL" id="BEYU01000084">
    <property type="protein sequence ID" value="GBG30821.1"/>
    <property type="molecule type" value="Genomic_DNA"/>
</dbReference>
<name>A0A2R5GR40_9STRA</name>
<feature type="region of interest" description="Disordered" evidence="1">
    <location>
        <begin position="2235"/>
        <end position="2267"/>
    </location>
</feature>
<feature type="compositionally biased region" description="Low complexity" evidence="1">
    <location>
        <begin position="2649"/>
        <end position="2660"/>
    </location>
</feature>
<protein>
    <submittedName>
        <fullName evidence="4">GREB1-like protein</fullName>
    </submittedName>
</protein>
<comment type="caution">
    <text evidence="4">The sequence shown here is derived from an EMBL/GenBank/DDBJ whole genome shotgun (WGS) entry which is preliminary data.</text>
</comment>
<feature type="region of interest" description="Disordered" evidence="1">
    <location>
        <begin position="2127"/>
        <end position="2214"/>
    </location>
</feature>
<evidence type="ECO:0000313" key="5">
    <source>
        <dbReference type="Proteomes" id="UP000241890"/>
    </source>
</evidence>
<feature type="region of interest" description="Disordered" evidence="1">
    <location>
        <begin position="1268"/>
        <end position="1328"/>
    </location>
</feature>
<gene>
    <name evidence="4" type="ORF">FCC1311_070412</name>
</gene>
<evidence type="ECO:0000259" key="2">
    <source>
        <dbReference type="Pfam" id="PF20691"/>
    </source>
</evidence>
<feature type="compositionally biased region" description="Low complexity" evidence="1">
    <location>
        <begin position="2238"/>
        <end position="2255"/>
    </location>
</feature>
<feature type="compositionally biased region" description="Acidic residues" evidence="1">
    <location>
        <begin position="2138"/>
        <end position="2154"/>
    </location>
</feature>
<evidence type="ECO:0000256" key="1">
    <source>
        <dbReference type="SAM" id="MobiDB-lite"/>
    </source>
</evidence>
<keyword evidence="5" id="KW-1185">Reference proteome</keyword>
<feature type="domain" description="GREB1-like circularly permuted SF2 helicase" evidence="3">
    <location>
        <begin position="377"/>
        <end position="1359"/>
    </location>
</feature>
<dbReference type="InParanoid" id="A0A2R5GR40"/>
<sequence>MEASETAPRPLVLVLNAEPATRFEEEVENSPAAVQDLCKDGRIDAEALPQVLRVWWMRGENEGGLQDVAGLRKEYKANGDTVEGLEFLAYSLVEIATDPDSHLLSAAEAGDESGIEVHEDIEYVREVLRDLAAKKLSRQNRNLFKNLRQTAKREKRKDKGAYAEVFEDSDDVENDLLSAIQKTDNGRFRVIAVREAEGGSIISLLLVLGSSKVSLAKQLLQKGLESQEDDVIANEDEDDTDLLGVDVPVQVSFVINESSMVGKQQGELELTMPPFPGSSDERADLAQEILTRDDDALLSARKSRAWEQLTHALASFGLKLRERQDKRITMELDQTRDSKLKDDEKPVFLSVHIAIPDEAIERDDLPEQEAGSAQPDVAHPEQRRIAEKLFERAKEVILSSKDASWASQFDRVSFVVLTPNFNSLQTQTSDRVTRANLEGGLILKHTKVPHKVMSDHRKWMVKEASTPKTLLVIIADECHYGPTQEGAHNWLLNNSELEGINVLRLLVSATPQNVLTSKSRIDEANVICWFEETSLYRSMDYYVETATWAVPECIQPLKLVHGNETYSLDPRMKTERGLPFRYPMHEYKAFCEVLDEELRKILPKEAKEKMNKTAKFFSAISGKEHVLIQMPKDVKIQAEGYEKESGLLYWLGFSKDKEKIDKLQEKIDKRTTCIKLLASGIPLLCDTANENAVDCLPRRRQRVLKDDAFDEVRRLVENNYGKRTDARRKEEVNRVAPSTPLFDGHIILADYLLSLTYLAVYRVAHDDLWKIDQNRTSIFAPLNEADIGSRATNEEMLERFATHLGFAEKLGRQKNERKDVGRFFIAGGVEKASVQHVLDVLLTATLEAAWNQMAEADYKVLNKRFGEEWTKRMEKLREKKVRNTPDHWQVGWEFVLSEKMAGNLEDLNEQQGNLSQAWYNETDRLLHDLLDVHPKYRTGRMAVIRVYETDENLSIQDCLRSALIKLGLTHNDHGGLLSVVADVGGSDGKKGNTNEQQRPGRRATSLFTQIESWVLDRDLRHPSKQKSNPDAHETLKDRVNRSFAEAKAREMLEAQKKQAKPRNVQRTAKYEDLENLPTIVILCEKGRMGDTFPHSFRFLDIRLRSSPTYSTFVQEFGRVCRYPGLDDSKVKGITIKKGPESTDGVEKSELRSQLDLFFRESDVKDYFAKGGSFAVLDPGNEVRFHADSEFQFRSRLETALCPSSSSRARFGMWKAKRYVHVLPTVLMNAERFGAQLQKAVEHKYRDVHGLQRIDQCIPGPLDLYVSSDRSRSTKNAHPKLIRVENGSTKVINPLHDHGAYRAQQPQSGANERSSKSSKSRQPHYDWAQDGEKDPRRLLLVAQCQQGKTGTYLHFIKLLKDHIEVAIPAPPKPLPPVARASWSLPYWRNLIIGSRPLGFPSMRNDYDKPKTGQYHEAVMRQRLLLLALAGEQGESWLDFYIMKLLVEDCEAIQSKAGKEVLKHLEKFIGKKEAPITTDHTDTELAFRCVNFDDRFSNSEWKTSFQEIWDGREAKAMLFSALRKSSLGQSQDASVSQRLRAAQAYVQNRLWDAGARGRDRKALNSISRENMERVTFSTPQQRAYSRVAAKSISRNFDEKYCQKQHEVHNIELVAEGVSLSAPYSGFQGLSVFADADSVQVYLDAKSKRVPLFDVSHVPKPASKVPKTVSKVSETLRMSAREEAKDVRWVFVPSYNRAGVALLNYEKAIPEPDEKNNQGKRTVVCIVVRSGQQFKDYVANYGSAHLVLGLPPKMPSKMDRTKFVTAEQGGIGYARLFIQLAASELGLPWVWILDDNVDVCYERRLMDDVPSNPPKAPPDPCTFVTVMTGVEHIVQNEEETIQLTGDEKQMQVRRSKRPSIRRRPAPEVSTLPVRSKGELTGGAGQYGLIGIRRDAQARLKDPKAPFLVTYSVYSFILLNVDSTVRAGVYFPVKTFWEDVEFNHLVDEAGLVCLKVNRFYHHKKNLKLGTRSGPARDSLSEAPAHFTHLKEALVHFRDTYGGLAPGQLLSSQLRASFPPSHRWAAIVREWVAREGSCEGAAKVPVYFLEAASDSAINRIALHVPASTTSSLFVIRCDDLRAFGELEEGNETITLKNRPNCTFRIYREADIDDPFATKLFYARTEPPAIALQSSREVKVVSPNDDDDDNTDNSGDDEDDKSGGKSAHGDSGIPHTGHDRSSVSPSTSPFGRAGDLERAKKRPNSATDLASTSNASATKSLKSAHIETALECDGEGKKLEVVNSPSLSSPTPSKLSASSTAQINVSSDDNPPVELDFGKKRVRPDANADLEHAPKHVNVENDDEHGNVSTIPKRPRLEIKRTSSKDEGATRFTDDGRSLCIGQDVHPKTNKRIDCTNIAVRGGPLCGKHSMAAGRKATCAIIINTETNECCGQPSAQNAPGYCNKHIPPAIKFKHNDPRNKLCKRVEYYYTATLKPVQDRDEIKRLDADWSLVQGGDKALAHFKNASESPKYTFVFTCNANKEKETSFCKEHRKKYDVCAVDNCRAVCYRYYNCCKDCLEKKKLAVAGKQLLRLKPENIPRDYRDGHPSAKTRKSIINSITKNARFLSPKDCIVDPSEIDPSLFAKDVEKDEEGEDEHEEGETNSSDRLALEPQEAEKAKLDLPSPSSAQFVIDLSSPLADSSSEAESEVDDSKTSTPKATKSTSSQGSSKHGAVALSNSSSSSSDDKSRLSSQTSAGGAPVTPNSIEKRTQKPTSGGRRKFSSVPLSAAAKAKAKKKIQDLKTKYAPDGNPPREFYQELLAHVTSCKTSQDIFDWITIKKVQSFISNSDEQTNERINKCKSGLARLRNALRREIYDGA</sequence>
<dbReference type="Pfam" id="PF20692">
    <property type="entry name" value="cpSF2-GREB1"/>
    <property type="match status" value="1"/>
</dbReference>
<feature type="domain" description="TET-Associated Glycosyltransferase" evidence="2">
    <location>
        <begin position="1715"/>
        <end position="1805"/>
    </location>
</feature>
<proteinExistence type="predicted"/>
<evidence type="ECO:0000259" key="3">
    <source>
        <dbReference type="Pfam" id="PF20692"/>
    </source>
</evidence>
<feature type="compositionally biased region" description="Acidic residues" evidence="1">
    <location>
        <begin position="2584"/>
        <end position="2596"/>
    </location>
</feature>
<dbReference type="OrthoDB" id="206748at2759"/>
<feature type="compositionally biased region" description="Low complexity" evidence="1">
    <location>
        <begin position="2628"/>
        <end position="2637"/>
    </location>
</feature>
<dbReference type="PANTHER" id="PTHR15720:SF14">
    <property type="entry name" value="GREB1-LIKE PROTEIN"/>
    <property type="match status" value="1"/>
</dbReference>
<dbReference type="PANTHER" id="PTHR15720">
    <property type="entry name" value="GREB1-RELATED"/>
    <property type="match status" value="1"/>
</dbReference>
<feature type="region of interest" description="Disordered" evidence="1">
    <location>
        <begin position="2583"/>
        <end position="2604"/>
    </location>
</feature>
<accession>A0A2R5GR40</accession>
<feature type="region of interest" description="Disordered" evidence="1">
    <location>
        <begin position="2628"/>
        <end position="2746"/>
    </location>
</feature>
<reference evidence="4 5" key="1">
    <citation type="submission" date="2017-12" db="EMBL/GenBank/DDBJ databases">
        <title>Sequencing, de novo assembly and annotation of complete genome of a new Thraustochytrid species, strain FCC1311.</title>
        <authorList>
            <person name="Sedici K."/>
            <person name="Godart F."/>
            <person name="Aiese Cigliano R."/>
            <person name="Sanseverino W."/>
            <person name="Barakat M."/>
            <person name="Ortet P."/>
            <person name="Marechal E."/>
            <person name="Cagnac O."/>
            <person name="Amato A."/>
        </authorList>
    </citation>
    <scope>NUCLEOTIDE SEQUENCE [LARGE SCALE GENOMIC DNA]</scope>
</reference>
<dbReference type="InterPro" id="IPR028422">
    <property type="entry name" value="GREB1"/>
</dbReference>
<evidence type="ECO:0000313" key="4">
    <source>
        <dbReference type="EMBL" id="GBG30821.1"/>
    </source>
</evidence>
<dbReference type="Pfam" id="PF20691">
    <property type="entry name" value="TAGT"/>
    <property type="match status" value="1"/>
</dbReference>
<feature type="compositionally biased region" description="Polar residues" evidence="1">
    <location>
        <begin position="2198"/>
        <end position="2214"/>
    </location>
</feature>
<dbReference type="InterPro" id="IPR049100">
    <property type="entry name" value="TAGT"/>
</dbReference>
<dbReference type="InterPro" id="IPR048657">
    <property type="entry name" value="GREB1-like_cpSF2"/>
</dbReference>
<dbReference type="Proteomes" id="UP000241890">
    <property type="component" value="Unassembled WGS sequence"/>
</dbReference>